<evidence type="ECO:0000256" key="1">
    <source>
        <dbReference type="SAM" id="MobiDB-lite"/>
    </source>
</evidence>
<dbReference type="AlphaFoldDB" id="A0A8E0VGP5"/>
<dbReference type="PANTHER" id="PTHR12858">
    <property type="entry name" value="RIBOSOME BIOGENESIS PROTEIN"/>
    <property type="match status" value="1"/>
</dbReference>
<dbReference type="EMBL" id="LUCM01010847">
    <property type="protein sequence ID" value="KAA0184873.1"/>
    <property type="molecule type" value="Genomic_DNA"/>
</dbReference>
<dbReference type="GO" id="GO:0005525">
    <property type="term" value="F:GTP binding"/>
    <property type="evidence" value="ECO:0007669"/>
    <property type="project" value="TreeGrafter"/>
</dbReference>
<dbReference type="SMART" id="SM00785">
    <property type="entry name" value="AARP2CN"/>
    <property type="match status" value="1"/>
</dbReference>
<accession>A0A8E0VGP5</accession>
<keyword evidence="5" id="KW-1185">Reference proteome</keyword>
<feature type="compositionally biased region" description="Basic and acidic residues" evidence="1">
    <location>
        <begin position="667"/>
        <end position="677"/>
    </location>
</feature>
<dbReference type="InterPro" id="IPR030387">
    <property type="entry name" value="G_Bms1/Tsr1_dom"/>
</dbReference>
<dbReference type="InterPro" id="IPR027417">
    <property type="entry name" value="P-loop_NTPase"/>
</dbReference>
<sequence length="821" mass="91109">MGVQDEPNALDAKKKHRVRQSGPKAIKKASKNESGEYQKQVNPKAFAVQHTTKAARLVQRTLDYQTRKHHLPQAEHVPEAPPPMVVALVGPPQSGKTTLLKSLVKHFARQSVNIVNGPLTVVVGKKMRLTFIECGCDINSMLDAAKIADIVLLMVNVRVGLEFYHFEFINMIQVHGMPRIIPILNHLDTFKDSSSSRAVRRKIKQRLWVDLNSKIFLLTRFVPKRQVRPDERSTEYSKPGDYLLAEVRRLARMLIVKVPHSTDWRSSHPYLLIDRLEDVTDPVAMSKSSTIDRTVSMYGWVRGAPLPPALTSPGIHIAGVGDFTVADCTRQPDPCPLPSQIAQAVNQGKTSRHLAERDRKIYAPMSSLGGVLFDRDATYIDLGGSHYLSNHQSRGKLTSQLRPASHIAVDEMHTALNDAGALDEQLATMHQVRILGDTPYLLSENVESGDPSNSASEESDVDQRDMEMNDSGELSEAEHPDVEMDLEEAPSDGVNLLSDQLIAGFLVPSGTKLNEKPPEITKKVSNLKSEHLEVKKVLDDIEWRSTKSSHINWNKVVYGQSNHQLSVDTGAIATSATNDTLTPFNVLMADSLETTGADFTLPVWLNTSPVDWTQSDWSEKIANRFTTGQWGAHEDARTLLNSDAIARADLAAAEAEKYAAASASRTQYKDEMKPHSDDEVDFSPNHSGDDSEDDDFDEAQDEESTHSESGGETEDPLGEFEKRLLRPTKRQKLLEKRKRHKELFHNLYEAAGGGPQATAFYDKLVAAKEAQMEANKRVLDSLPPEAVEKLEGFPPGAYVRLMFTGSCSVSGCCLYLILFCS</sequence>
<dbReference type="PANTHER" id="PTHR12858:SF2">
    <property type="entry name" value="RIBOSOME BIOGENESIS PROTEIN BMS1 HOMOLOG"/>
    <property type="match status" value="1"/>
</dbReference>
<dbReference type="GO" id="GO:0030686">
    <property type="term" value="C:90S preribosome"/>
    <property type="evidence" value="ECO:0007669"/>
    <property type="project" value="TreeGrafter"/>
</dbReference>
<evidence type="ECO:0000313" key="5">
    <source>
        <dbReference type="Proteomes" id="UP000728185"/>
    </source>
</evidence>
<dbReference type="GO" id="GO:0000462">
    <property type="term" value="P:maturation of SSU-rRNA from tricistronic rRNA transcript (SSU-rRNA, 5.8S rRNA, LSU-rRNA)"/>
    <property type="evidence" value="ECO:0007669"/>
    <property type="project" value="TreeGrafter"/>
</dbReference>
<keyword evidence="2" id="KW-1133">Transmembrane helix</keyword>
<proteinExistence type="predicted"/>
<evidence type="ECO:0000256" key="2">
    <source>
        <dbReference type="SAM" id="Phobius"/>
    </source>
</evidence>
<dbReference type="GO" id="GO:0005634">
    <property type="term" value="C:nucleus"/>
    <property type="evidence" value="ECO:0007669"/>
    <property type="project" value="InterPro"/>
</dbReference>
<comment type="caution">
    <text evidence="4">The sequence shown here is derived from an EMBL/GenBank/DDBJ whole genome shotgun (WGS) entry which is preliminary data.</text>
</comment>
<feature type="domain" description="Bms1-type G" evidence="3">
    <location>
        <begin position="82"/>
        <end position="260"/>
    </location>
</feature>
<feature type="compositionally biased region" description="Basic residues" evidence="1">
    <location>
        <begin position="13"/>
        <end position="29"/>
    </location>
</feature>
<feature type="compositionally biased region" description="Acidic residues" evidence="1">
    <location>
        <begin position="690"/>
        <end position="702"/>
    </location>
</feature>
<dbReference type="Pfam" id="PF08142">
    <property type="entry name" value="AARP2CN"/>
    <property type="match status" value="1"/>
</dbReference>
<evidence type="ECO:0000259" key="3">
    <source>
        <dbReference type="PROSITE" id="PS51714"/>
    </source>
</evidence>
<organism evidence="4 5">
    <name type="scientific">Fasciolopsis buskii</name>
    <dbReference type="NCBI Taxonomy" id="27845"/>
    <lineage>
        <taxon>Eukaryota</taxon>
        <taxon>Metazoa</taxon>
        <taxon>Spiralia</taxon>
        <taxon>Lophotrochozoa</taxon>
        <taxon>Platyhelminthes</taxon>
        <taxon>Trematoda</taxon>
        <taxon>Digenea</taxon>
        <taxon>Plagiorchiida</taxon>
        <taxon>Echinostomata</taxon>
        <taxon>Echinostomatoidea</taxon>
        <taxon>Fasciolidae</taxon>
        <taxon>Fasciolopsis</taxon>
    </lineage>
</organism>
<dbReference type="GO" id="GO:0034511">
    <property type="term" value="F:U3 snoRNA binding"/>
    <property type="evidence" value="ECO:0007669"/>
    <property type="project" value="TreeGrafter"/>
</dbReference>
<dbReference type="InterPro" id="IPR012948">
    <property type="entry name" value="AARP2CN"/>
</dbReference>
<gene>
    <name evidence="4" type="ORF">FBUS_10875</name>
</gene>
<dbReference type="PROSITE" id="PS51714">
    <property type="entry name" value="G_BMS1"/>
    <property type="match status" value="1"/>
</dbReference>
<feature type="region of interest" description="Disordered" evidence="1">
    <location>
        <begin position="442"/>
        <end position="479"/>
    </location>
</feature>
<feature type="region of interest" description="Disordered" evidence="1">
    <location>
        <begin position="661"/>
        <end position="724"/>
    </location>
</feature>
<dbReference type="Proteomes" id="UP000728185">
    <property type="component" value="Unassembled WGS sequence"/>
</dbReference>
<dbReference type="GO" id="GO:0000479">
    <property type="term" value="P:endonucleolytic cleavage of tricistronic rRNA transcript (SSU-rRNA, 5.8S rRNA, LSU-rRNA)"/>
    <property type="evidence" value="ECO:0007669"/>
    <property type="project" value="TreeGrafter"/>
</dbReference>
<reference evidence="4" key="1">
    <citation type="submission" date="2019-05" db="EMBL/GenBank/DDBJ databases">
        <title>Annotation for the trematode Fasciolopsis buski.</title>
        <authorList>
            <person name="Choi Y.-J."/>
        </authorList>
    </citation>
    <scope>NUCLEOTIDE SEQUENCE</scope>
    <source>
        <strain evidence="4">HT</strain>
        <tissue evidence="4">Whole worm</tissue>
    </source>
</reference>
<feature type="region of interest" description="Disordered" evidence="1">
    <location>
        <begin position="1"/>
        <end position="37"/>
    </location>
</feature>
<keyword evidence="2" id="KW-0472">Membrane</keyword>
<dbReference type="Gene3D" id="3.40.50.300">
    <property type="entry name" value="P-loop containing nucleotide triphosphate hydrolases"/>
    <property type="match status" value="2"/>
</dbReference>
<dbReference type="OrthoDB" id="10260897at2759"/>
<dbReference type="GO" id="GO:0003924">
    <property type="term" value="F:GTPase activity"/>
    <property type="evidence" value="ECO:0007669"/>
    <property type="project" value="TreeGrafter"/>
</dbReference>
<evidence type="ECO:0000313" key="4">
    <source>
        <dbReference type="EMBL" id="KAA0184873.1"/>
    </source>
</evidence>
<protein>
    <submittedName>
        <fullName evidence="4">Ribosome biogenesis protein BMS1</fullName>
    </submittedName>
</protein>
<dbReference type="InterPro" id="IPR039761">
    <property type="entry name" value="Bms1/Tsr1"/>
</dbReference>
<name>A0A8E0VGP5_9TREM</name>
<dbReference type="SUPFAM" id="SSF52540">
    <property type="entry name" value="P-loop containing nucleoside triphosphate hydrolases"/>
    <property type="match status" value="1"/>
</dbReference>
<feature type="transmembrane region" description="Helical" evidence="2">
    <location>
        <begin position="797"/>
        <end position="818"/>
    </location>
</feature>
<keyword evidence="2" id="KW-0812">Transmembrane</keyword>